<dbReference type="EMBL" id="UYRU01110269">
    <property type="protein sequence ID" value="VDN44117.1"/>
    <property type="molecule type" value="Genomic_DNA"/>
</dbReference>
<sequence>MDLDPMDIDIDRQLEILDEIEAPEPVTATITVPAPKRRKTLMAEERVPVTEKAPTSAVSKPQSVVLNDRIPETGDYVPITFLDGRRKYLAMEKVEQKVELPITSTTRQPLVLDELSKLVESAERLLSFKRIIDTGETNGSSDTSAPVISESLWVKKYEPARYLDLISSEVCVRTF</sequence>
<dbReference type="OrthoDB" id="2195431at2759"/>
<dbReference type="PANTHER" id="PTHR46765">
    <property type="entry name" value="P-LOOP CONTAINING NUCLEOSIDE TRIPHOSPHATE HYDROLASES SUPERFAMILY PROTEIN"/>
    <property type="match status" value="1"/>
</dbReference>
<dbReference type="GO" id="GO:0005634">
    <property type="term" value="C:nucleus"/>
    <property type="evidence" value="ECO:0007669"/>
    <property type="project" value="UniProtKB-SubCell"/>
</dbReference>
<accession>A0A3P7PGU8</accession>
<dbReference type="InterPro" id="IPR053016">
    <property type="entry name" value="CTF18-RFC_complex"/>
</dbReference>
<name>A0A3P7PGU8_DIBLA</name>
<keyword evidence="2" id="KW-0539">Nucleus</keyword>
<reference evidence="3 4" key="1">
    <citation type="submission" date="2018-11" db="EMBL/GenBank/DDBJ databases">
        <authorList>
            <consortium name="Pathogen Informatics"/>
        </authorList>
    </citation>
    <scope>NUCLEOTIDE SEQUENCE [LARGE SCALE GENOMIC DNA]</scope>
</reference>
<proteinExistence type="predicted"/>
<dbReference type="Proteomes" id="UP000281553">
    <property type="component" value="Unassembled WGS sequence"/>
</dbReference>
<gene>
    <name evidence="3" type="ORF">DILT_LOCUS19267</name>
</gene>
<evidence type="ECO:0000256" key="1">
    <source>
        <dbReference type="ARBA" id="ARBA00004123"/>
    </source>
</evidence>
<dbReference type="PANTHER" id="PTHR46765:SF1">
    <property type="entry name" value="P-LOOP CONTAINING NUCLEOSIDE TRIPHOSPHATE HYDROLASES SUPERFAMILY PROTEIN"/>
    <property type="match status" value="1"/>
</dbReference>
<evidence type="ECO:0000313" key="3">
    <source>
        <dbReference type="EMBL" id="VDN44117.1"/>
    </source>
</evidence>
<dbReference type="AlphaFoldDB" id="A0A3P7PGU8"/>
<evidence type="ECO:0000313" key="4">
    <source>
        <dbReference type="Proteomes" id="UP000281553"/>
    </source>
</evidence>
<protein>
    <submittedName>
        <fullName evidence="3">Uncharacterized protein</fullName>
    </submittedName>
</protein>
<keyword evidence="4" id="KW-1185">Reference proteome</keyword>
<organism evidence="3 4">
    <name type="scientific">Dibothriocephalus latus</name>
    <name type="common">Fish tapeworm</name>
    <name type="synonym">Diphyllobothrium latum</name>
    <dbReference type="NCBI Taxonomy" id="60516"/>
    <lineage>
        <taxon>Eukaryota</taxon>
        <taxon>Metazoa</taxon>
        <taxon>Spiralia</taxon>
        <taxon>Lophotrochozoa</taxon>
        <taxon>Platyhelminthes</taxon>
        <taxon>Cestoda</taxon>
        <taxon>Eucestoda</taxon>
        <taxon>Diphyllobothriidea</taxon>
        <taxon>Diphyllobothriidae</taxon>
        <taxon>Dibothriocephalus</taxon>
    </lineage>
</organism>
<comment type="subcellular location">
    <subcellularLocation>
        <location evidence="1">Nucleus</location>
    </subcellularLocation>
</comment>
<evidence type="ECO:0000256" key="2">
    <source>
        <dbReference type="ARBA" id="ARBA00023242"/>
    </source>
</evidence>